<name>H3ZI24_9ALTE</name>
<evidence type="ECO:0000259" key="3">
    <source>
        <dbReference type="PROSITE" id="PS50887"/>
    </source>
</evidence>
<accession>H3ZI24</accession>
<keyword evidence="2" id="KW-1133">Transmembrane helix</keyword>
<feature type="transmembrane region" description="Helical" evidence="2">
    <location>
        <begin position="6"/>
        <end position="25"/>
    </location>
</feature>
<organism evidence="4 5">
    <name type="scientific">Alishewanella jeotgali KCTC 22429</name>
    <dbReference type="NCBI Taxonomy" id="1129374"/>
    <lineage>
        <taxon>Bacteria</taxon>
        <taxon>Pseudomonadati</taxon>
        <taxon>Pseudomonadota</taxon>
        <taxon>Gammaproteobacteria</taxon>
        <taxon>Alteromonadales</taxon>
        <taxon>Alteromonadaceae</taxon>
        <taxon>Alishewanella</taxon>
    </lineage>
</organism>
<keyword evidence="5" id="KW-1185">Reference proteome</keyword>
<dbReference type="InterPro" id="IPR000160">
    <property type="entry name" value="GGDEF_dom"/>
</dbReference>
<sequence length="406" mass="45184">MDMAWYQVVHIAGSALYLLLLLLFLICSRVPRTNPGAGFWALALAAMCLARLQLLLNLPALLFIDTFVWYAGFIILEKIFLIHGLKRFLQLPLPTIVFLGPASLLFGLLVLYSLLQRPQLGPMIVFALFNLGCLSYVAYSCFQHRQAVPKQALLFTSGIALVLALHWATFPFVLTLSWWRVLGFVLGTILTMALYLSLLLAVFALFYQRLSDAESQALELAYQDPLTGLNNKRYMDMLFDKALLLATRPHQFVAIYYIDLDNFKPINDLYGHQTGDKVLLEVANRLRRSVRSTDICARIGGDEFVVIATQLDQSEQLHKLADKLLTILKQPVELGNKVYQLGASIGVSICPAQGTSLAELLAHADQAMYQVKQQGKSGYSVYTVTKQTENATAANGDAAVSMKTEL</sequence>
<comment type="caution">
    <text evidence="4">The sequence shown here is derived from an EMBL/GenBank/DDBJ whole genome shotgun (WGS) entry which is preliminary data.</text>
</comment>
<dbReference type="SUPFAM" id="SSF55073">
    <property type="entry name" value="Nucleotide cyclase"/>
    <property type="match status" value="1"/>
</dbReference>
<dbReference type="PROSITE" id="PS50887">
    <property type="entry name" value="GGDEF"/>
    <property type="match status" value="1"/>
</dbReference>
<feature type="transmembrane region" description="Helical" evidence="2">
    <location>
        <begin position="181"/>
        <end position="207"/>
    </location>
</feature>
<dbReference type="STRING" id="1129374.AJE_15174"/>
<dbReference type="SMART" id="SM00267">
    <property type="entry name" value="GGDEF"/>
    <property type="match status" value="1"/>
</dbReference>
<dbReference type="AlphaFoldDB" id="H3ZI24"/>
<feature type="transmembrane region" description="Helical" evidence="2">
    <location>
        <begin position="151"/>
        <end position="169"/>
    </location>
</feature>
<evidence type="ECO:0000313" key="4">
    <source>
        <dbReference type="EMBL" id="EHR39666.1"/>
    </source>
</evidence>
<dbReference type="Proteomes" id="UP000012046">
    <property type="component" value="Unassembled WGS sequence"/>
</dbReference>
<dbReference type="InterPro" id="IPR052163">
    <property type="entry name" value="DGC-Regulatory_Protein"/>
</dbReference>
<dbReference type="Gene3D" id="3.30.70.270">
    <property type="match status" value="1"/>
</dbReference>
<comment type="cofactor">
    <cofactor evidence="1">
        <name>Mg(2+)</name>
        <dbReference type="ChEBI" id="CHEBI:18420"/>
    </cofactor>
</comment>
<evidence type="ECO:0000256" key="2">
    <source>
        <dbReference type="SAM" id="Phobius"/>
    </source>
</evidence>
<evidence type="ECO:0000313" key="5">
    <source>
        <dbReference type="Proteomes" id="UP000012046"/>
    </source>
</evidence>
<feature type="transmembrane region" description="Helical" evidence="2">
    <location>
        <begin position="93"/>
        <end position="114"/>
    </location>
</feature>
<keyword evidence="2" id="KW-0812">Transmembrane</keyword>
<dbReference type="Pfam" id="PF00990">
    <property type="entry name" value="GGDEF"/>
    <property type="match status" value="1"/>
</dbReference>
<dbReference type="eggNOG" id="COG2199">
    <property type="taxonomic scope" value="Bacteria"/>
</dbReference>
<dbReference type="CDD" id="cd01949">
    <property type="entry name" value="GGDEF"/>
    <property type="match status" value="1"/>
</dbReference>
<feature type="transmembrane region" description="Helical" evidence="2">
    <location>
        <begin position="60"/>
        <end position="81"/>
    </location>
</feature>
<dbReference type="InterPro" id="IPR043128">
    <property type="entry name" value="Rev_trsase/Diguanyl_cyclase"/>
</dbReference>
<feature type="transmembrane region" description="Helical" evidence="2">
    <location>
        <begin position="120"/>
        <end position="139"/>
    </location>
</feature>
<proteinExistence type="predicted"/>
<evidence type="ECO:0000256" key="1">
    <source>
        <dbReference type="ARBA" id="ARBA00001946"/>
    </source>
</evidence>
<dbReference type="GO" id="GO:0003824">
    <property type="term" value="F:catalytic activity"/>
    <property type="evidence" value="ECO:0007669"/>
    <property type="project" value="UniProtKB-ARBA"/>
</dbReference>
<keyword evidence="2" id="KW-0472">Membrane</keyword>
<protein>
    <submittedName>
        <fullName evidence="4">Diguanylate cyclase</fullName>
    </submittedName>
</protein>
<dbReference type="PATRIC" id="fig|1129374.4.peg.3003"/>
<feature type="domain" description="GGDEF" evidence="3">
    <location>
        <begin position="251"/>
        <end position="384"/>
    </location>
</feature>
<dbReference type="FunFam" id="3.30.70.270:FF:000001">
    <property type="entry name" value="Diguanylate cyclase domain protein"/>
    <property type="match status" value="1"/>
</dbReference>
<dbReference type="NCBIfam" id="TIGR00254">
    <property type="entry name" value="GGDEF"/>
    <property type="match status" value="1"/>
</dbReference>
<dbReference type="InterPro" id="IPR029787">
    <property type="entry name" value="Nucleotide_cyclase"/>
</dbReference>
<dbReference type="EMBL" id="AHTH01000049">
    <property type="protein sequence ID" value="EHR39666.1"/>
    <property type="molecule type" value="Genomic_DNA"/>
</dbReference>
<dbReference type="PANTHER" id="PTHR46663">
    <property type="entry name" value="DIGUANYLATE CYCLASE DGCT-RELATED"/>
    <property type="match status" value="1"/>
</dbReference>
<gene>
    <name evidence="4" type="ORF">AJE_15174</name>
</gene>
<reference evidence="4 5" key="1">
    <citation type="journal article" date="2012" name="J. Bacteriol.">
        <title>Genome Sequence of Extracellular-Protease-Producing Alishewanella jeotgali Isolated from Traditional Korean Fermented Seafood.</title>
        <authorList>
            <person name="Jung J."/>
            <person name="Chun J."/>
            <person name="Park W."/>
        </authorList>
    </citation>
    <scope>NUCLEOTIDE SEQUENCE [LARGE SCALE GENOMIC DNA]</scope>
    <source>
        <strain evidence="4 5">KCTC 22429</strain>
    </source>
</reference>
<dbReference type="PANTHER" id="PTHR46663:SF2">
    <property type="entry name" value="GGDEF DOMAIN-CONTAINING PROTEIN"/>
    <property type="match status" value="1"/>
</dbReference>